<dbReference type="InterPro" id="IPR003812">
    <property type="entry name" value="Fido"/>
</dbReference>
<dbReference type="SUPFAM" id="SSF140931">
    <property type="entry name" value="Fic-like"/>
    <property type="match status" value="1"/>
</dbReference>
<sequence>MALVVACDTASTGQYRQKYRQLWPKIGEITDAFREVQARKSPLECGLEGISWMLKLTEWVEGCYPFRDEATRRAAIGATFLRIMCGERLACAENAGHNLCMNSGDYKYIWQSKDWPNWHFDLAALAEPMAEVSRAQGVLMGRLADIGMALRDQASLAALTEDVVKTSEIEGEHLNVESVRSSIARRLGVDIGALAPVDRHVEGVVEMVLDATANCHAPVSRERLFGWHAALFPTGYSGLSKINVGTWRDDASGPMQVVSGPIGRQRVHFEAPPADRLEAETSRFLDWLNDATNDPPLIKAGLGHLWFVTLHPFDDGNGRIARAIGDLLLARADGSPQRFYSLSAQIQRERKAYYDILERIQKRSMDVNEWLAWFLDTLHRAVDQAQHTLDAVLTKARFWQRWATTPLNERQVKLLNRLLDGFEGKLTSSKWAAIAKCSPDTALRDITDLLVRGVLRKTDAGGRSTSYELNNLADRE</sequence>
<dbReference type="AlphaFoldDB" id="A0A3P3ZNL4"/>
<dbReference type="EC" id="2.7.7.-" evidence="2"/>
<evidence type="ECO:0000259" key="1">
    <source>
        <dbReference type="PROSITE" id="PS51459"/>
    </source>
</evidence>
<dbReference type="Pfam" id="PF02661">
    <property type="entry name" value="Fic"/>
    <property type="match status" value="1"/>
</dbReference>
<accession>A0A3P3ZNL4</accession>
<dbReference type="EMBL" id="UOYP01000223">
    <property type="protein sequence ID" value="VAY88357.1"/>
    <property type="molecule type" value="Genomic_DNA"/>
</dbReference>
<dbReference type="PANTHER" id="PTHR13504">
    <property type="entry name" value="FIDO DOMAIN-CONTAINING PROTEIN DDB_G0283145"/>
    <property type="match status" value="1"/>
</dbReference>
<feature type="domain" description="Fido" evidence="1">
    <location>
        <begin position="219"/>
        <end position="376"/>
    </location>
</feature>
<gene>
    <name evidence="2" type="ORF">CARN8_30005</name>
</gene>
<dbReference type="Gene3D" id="1.10.3290.10">
    <property type="entry name" value="Fido-like domain"/>
    <property type="match status" value="1"/>
</dbReference>
<reference evidence="2" key="1">
    <citation type="submission" date="2018-10" db="EMBL/GenBank/DDBJ databases">
        <authorList>
            <person name="Plewniak F."/>
        </authorList>
    </citation>
    <scope>NUCLEOTIDE SEQUENCE</scope>
</reference>
<dbReference type="PANTHER" id="PTHR13504:SF33">
    <property type="entry name" value="FIC FAMILY PROTEIN"/>
    <property type="match status" value="1"/>
</dbReference>
<organism evidence="2">
    <name type="scientific">mine drainage metagenome</name>
    <dbReference type="NCBI Taxonomy" id="410659"/>
    <lineage>
        <taxon>unclassified sequences</taxon>
        <taxon>metagenomes</taxon>
        <taxon>ecological metagenomes</taxon>
    </lineage>
</organism>
<dbReference type="Pfam" id="PF13776">
    <property type="entry name" value="DUF4172"/>
    <property type="match status" value="1"/>
</dbReference>
<proteinExistence type="predicted"/>
<keyword evidence="2" id="KW-0808">Transferase</keyword>
<dbReference type="PROSITE" id="PS51459">
    <property type="entry name" value="FIDO"/>
    <property type="match status" value="1"/>
</dbReference>
<keyword evidence="2" id="KW-0548">Nucleotidyltransferase</keyword>
<dbReference type="InterPro" id="IPR036597">
    <property type="entry name" value="Fido-like_dom_sf"/>
</dbReference>
<protein>
    <submittedName>
        <fullName evidence="2">Adenosine monophosphate-protein transferase SoFic (Modular protein)</fullName>
        <ecNumber evidence="2">2.7.7.-</ecNumber>
    </submittedName>
</protein>
<dbReference type="InterPro" id="IPR025230">
    <property type="entry name" value="DUF4172"/>
</dbReference>
<name>A0A3P3ZNL4_9ZZZZ</name>
<dbReference type="InterPro" id="IPR040198">
    <property type="entry name" value="Fido_containing"/>
</dbReference>
<evidence type="ECO:0000313" key="2">
    <source>
        <dbReference type="EMBL" id="VAY88357.1"/>
    </source>
</evidence>
<dbReference type="GO" id="GO:0016779">
    <property type="term" value="F:nucleotidyltransferase activity"/>
    <property type="evidence" value="ECO:0007669"/>
    <property type="project" value="UniProtKB-KW"/>
</dbReference>